<dbReference type="SUPFAM" id="SSF50998">
    <property type="entry name" value="Quinoprotein alcohol dehydrogenase-like"/>
    <property type="match status" value="1"/>
</dbReference>
<evidence type="ECO:0000313" key="2">
    <source>
        <dbReference type="EMBL" id="WLQ61820.1"/>
    </source>
</evidence>
<gene>
    <name evidence="2" type="ORF">P8A19_26650</name>
</gene>
<dbReference type="InterPro" id="IPR011047">
    <property type="entry name" value="Quinoprotein_ADH-like_sf"/>
</dbReference>
<dbReference type="InterPro" id="IPR015943">
    <property type="entry name" value="WD40/YVTN_repeat-like_dom_sf"/>
</dbReference>
<reference evidence="2 3" key="1">
    <citation type="submission" date="2023-03" db="EMBL/GenBank/DDBJ databases">
        <title>Isolation and description of six Streptomyces strains from soil environments, able to metabolize different microbial glucans.</title>
        <authorList>
            <person name="Widen T."/>
            <person name="Larsbrink J."/>
        </authorList>
    </citation>
    <scope>NUCLEOTIDE SEQUENCE [LARGE SCALE GENOMIC DNA]</scope>
    <source>
        <strain evidence="2 3">Alt2</strain>
    </source>
</reference>
<dbReference type="EMBL" id="CP120988">
    <property type="protein sequence ID" value="WLQ61820.1"/>
    <property type="molecule type" value="Genomic_DNA"/>
</dbReference>
<name>A0ABY9J1X1_9ACTN</name>
<proteinExistence type="predicted"/>
<sequence length="401" mass="43154">MPTDASGGWALVNRRLGVIGQGRVAARVDEHGEVLWRTKLPARFALTGRPGQVHAVVSPSESPLTLIGAAAPGRLPFIATLDAMTGRFAELANPPVRTPGELRYVTVTWTSGTRVAVAATCLPASSCTLTAWNADTGQVRWKHRTRGPAVFATPCGQDGEERGGADPYWQRCDPLVFAADGRLVTLRGDEDRLRSWPVELPGGDIAQVMPTLYRILVVTAPHGPGCRAQAAAYDLESETAAPVWQHTFTWDQPQAAVHEGCRRDPSISLFVGSHLTLPDSAGALVGDDYDGTFFLRLKPGEYPVTYGSAVLAYRADGSHRDPRPAPSTAPRRRPSELVPTAHEVGEGVWYVPGEGRRGEISAVDVYGEITWRRTVGGPPFFLGNRLVYAHGSSLVAIRAAD</sequence>
<dbReference type="Gene3D" id="2.130.10.10">
    <property type="entry name" value="YVTN repeat-like/Quinoprotein amine dehydrogenase"/>
    <property type="match status" value="1"/>
</dbReference>
<organism evidence="2 3">
    <name type="scientific">Streptomyces poriferorum</name>
    <dbReference type="NCBI Taxonomy" id="2798799"/>
    <lineage>
        <taxon>Bacteria</taxon>
        <taxon>Bacillati</taxon>
        <taxon>Actinomycetota</taxon>
        <taxon>Actinomycetes</taxon>
        <taxon>Kitasatosporales</taxon>
        <taxon>Streptomycetaceae</taxon>
        <taxon>Streptomyces</taxon>
    </lineage>
</organism>
<evidence type="ECO:0000256" key="1">
    <source>
        <dbReference type="SAM" id="MobiDB-lite"/>
    </source>
</evidence>
<feature type="region of interest" description="Disordered" evidence="1">
    <location>
        <begin position="317"/>
        <end position="337"/>
    </location>
</feature>
<accession>A0ABY9J1X1</accession>
<protein>
    <submittedName>
        <fullName evidence="2">PQQ-binding-like beta-propeller repeat protein</fullName>
    </submittedName>
</protein>
<evidence type="ECO:0000313" key="3">
    <source>
        <dbReference type="Proteomes" id="UP001235744"/>
    </source>
</evidence>
<dbReference type="Proteomes" id="UP001235744">
    <property type="component" value="Chromosome"/>
</dbReference>
<keyword evidence="3" id="KW-1185">Reference proteome</keyword>